<dbReference type="EMBL" id="UXAW01000070">
    <property type="protein sequence ID" value="VDC28655.1"/>
    <property type="molecule type" value="Genomic_DNA"/>
</dbReference>
<proteinExistence type="predicted"/>
<sequence>MVSLSGMIRCPKRRPGAPLPSARYAGRGGVFSLGKDRNPILFLTRCPADDPAADIRVG</sequence>
<dbReference type="AlphaFoldDB" id="A0A3P5X3I1"/>
<reference evidence="1 2" key="1">
    <citation type="submission" date="2018-11" db="EMBL/GenBank/DDBJ databases">
        <authorList>
            <person name="Criscuolo A."/>
        </authorList>
    </citation>
    <scope>NUCLEOTIDE SEQUENCE [LARGE SCALE GENOMIC DNA]</scope>
    <source>
        <strain evidence="1">ACIP111625</strain>
    </source>
</reference>
<evidence type="ECO:0000313" key="1">
    <source>
        <dbReference type="EMBL" id="VDC28655.1"/>
    </source>
</evidence>
<gene>
    <name evidence="1" type="ORF">XINFAN_02221</name>
</gene>
<dbReference type="Proteomes" id="UP000277498">
    <property type="component" value="Unassembled WGS sequence"/>
</dbReference>
<evidence type="ECO:0000313" key="2">
    <source>
        <dbReference type="Proteomes" id="UP000277498"/>
    </source>
</evidence>
<organism evidence="1 2">
    <name type="scientific">Pseudogemmobacter humi</name>
    <dbReference type="NCBI Taxonomy" id="2483812"/>
    <lineage>
        <taxon>Bacteria</taxon>
        <taxon>Pseudomonadati</taxon>
        <taxon>Pseudomonadota</taxon>
        <taxon>Alphaproteobacteria</taxon>
        <taxon>Rhodobacterales</taxon>
        <taxon>Paracoccaceae</taxon>
        <taxon>Pseudogemmobacter</taxon>
    </lineage>
</organism>
<protein>
    <submittedName>
        <fullName evidence="1">Uncharacterized protein</fullName>
    </submittedName>
</protein>
<name>A0A3P5X3I1_9RHOB</name>
<accession>A0A3P5X3I1</accession>
<keyword evidence="2" id="KW-1185">Reference proteome</keyword>